<evidence type="ECO:0000313" key="2">
    <source>
        <dbReference type="Proteomes" id="UP001055439"/>
    </source>
</evidence>
<dbReference type="Proteomes" id="UP001055439">
    <property type="component" value="Chromosome 2"/>
</dbReference>
<protein>
    <submittedName>
        <fullName evidence="1">Dynein light chain type 1</fullName>
    </submittedName>
</protein>
<evidence type="ECO:0000313" key="1">
    <source>
        <dbReference type="EMBL" id="URD90322.1"/>
    </source>
</evidence>
<dbReference type="EMBL" id="CP097504">
    <property type="protein sequence ID" value="URD90322.1"/>
    <property type="molecule type" value="Genomic_DNA"/>
</dbReference>
<keyword evidence="2" id="KW-1185">Reference proteome</keyword>
<name>A0A9E7F7Z0_9LILI</name>
<proteinExistence type="predicted"/>
<organism evidence="1 2">
    <name type="scientific">Musa troglodytarum</name>
    <name type="common">fe'i banana</name>
    <dbReference type="NCBI Taxonomy" id="320322"/>
    <lineage>
        <taxon>Eukaryota</taxon>
        <taxon>Viridiplantae</taxon>
        <taxon>Streptophyta</taxon>
        <taxon>Embryophyta</taxon>
        <taxon>Tracheophyta</taxon>
        <taxon>Spermatophyta</taxon>
        <taxon>Magnoliopsida</taxon>
        <taxon>Liliopsida</taxon>
        <taxon>Zingiberales</taxon>
        <taxon>Musaceae</taxon>
        <taxon>Musa</taxon>
    </lineage>
</organism>
<dbReference type="AlphaFoldDB" id="A0A9E7F7Z0"/>
<gene>
    <name evidence="1" type="ORF">MUK42_27927</name>
</gene>
<sequence length="37" mass="4331">MHCGNRFWLLCHPPLWLFRLLQHRKPIDLAVQGCSGS</sequence>
<dbReference type="OrthoDB" id="430364at2759"/>
<reference evidence="1" key="1">
    <citation type="submission" date="2022-05" db="EMBL/GenBank/DDBJ databases">
        <title>The Musa troglodytarum L. genome provides insights into the mechanism of non-climacteric behaviour and enrichment of carotenoids.</title>
        <authorList>
            <person name="Wang J."/>
        </authorList>
    </citation>
    <scope>NUCLEOTIDE SEQUENCE</scope>
    <source>
        <tissue evidence="1">Leaf</tissue>
    </source>
</reference>
<accession>A0A9E7F7Z0</accession>